<dbReference type="EMBL" id="JANRMS010000749">
    <property type="protein sequence ID" value="KAJ3534900.1"/>
    <property type="molecule type" value="Genomic_DNA"/>
</dbReference>
<sequence length="187" mass="21053">MRPEEFPFEKCQASEGPAGRRSRHGRRYRELEMQNPAAFSMKSKSRLLECHKEREARMPTPAASSHKAVRAQRDRRQLVRLDESAEMANAPSSRRVARYYRAYQHLVQTTSKGDEMSVAIVRATAWQSLHSVLITNTLETGSLINLSIPIRQAVAPQMVPELNMLSLASSKTGTWVPCPLSGQAIQH</sequence>
<accession>A0ACC1S9M7</accession>
<organism evidence="1 2">
    <name type="scientific">Fusarium decemcellulare</name>
    <dbReference type="NCBI Taxonomy" id="57161"/>
    <lineage>
        <taxon>Eukaryota</taxon>
        <taxon>Fungi</taxon>
        <taxon>Dikarya</taxon>
        <taxon>Ascomycota</taxon>
        <taxon>Pezizomycotina</taxon>
        <taxon>Sordariomycetes</taxon>
        <taxon>Hypocreomycetidae</taxon>
        <taxon>Hypocreales</taxon>
        <taxon>Nectriaceae</taxon>
        <taxon>Fusarium</taxon>
        <taxon>Fusarium decemcellulare species complex</taxon>
    </lineage>
</organism>
<protein>
    <submittedName>
        <fullName evidence="1">Uncharacterized protein</fullName>
    </submittedName>
</protein>
<reference evidence="1" key="1">
    <citation type="submission" date="2022-08" db="EMBL/GenBank/DDBJ databases">
        <title>Genome Sequence of Fusarium decemcellulare.</title>
        <authorList>
            <person name="Buettner E."/>
        </authorList>
    </citation>
    <scope>NUCLEOTIDE SEQUENCE</scope>
    <source>
        <strain evidence="1">Babe19</strain>
    </source>
</reference>
<comment type="caution">
    <text evidence="1">The sequence shown here is derived from an EMBL/GenBank/DDBJ whole genome shotgun (WGS) entry which is preliminary data.</text>
</comment>
<name>A0ACC1S9M7_9HYPO</name>
<keyword evidence="2" id="KW-1185">Reference proteome</keyword>
<proteinExistence type="predicted"/>
<gene>
    <name evidence="1" type="ORF">NM208_g7355</name>
</gene>
<evidence type="ECO:0000313" key="2">
    <source>
        <dbReference type="Proteomes" id="UP001148629"/>
    </source>
</evidence>
<evidence type="ECO:0000313" key="1">
    <source>
        <dbReference type="EMBL" id="KAJ3534900.1"/>
    </source>
</evidence>
<dbReference type="Proteomes" id="UP001148629">
    <property type="component" value="Unassembled WGS sequence"/>
</dbReference>